<organism evidence="15 16">
    <name type="scientific">Vibrio viridaestus</name>
    <dbReference type="NCBI Taxonomy" id="2487322"/>
    <lineage>
        <taxon>Bacteria</taxon>
        <taxon>Pseudomonadati</taxon>
        <taxon>Pseudomonadota</taxon>
        <taxon>Gammaproteobacteria</taxon>
        <taxon>Vibrionales</taxon>
        <taxon>Vibrionaceae</taxon>
        <taxon>Vibrio</taxon>
    </lineage>
</organism>
<sequence length="332" mass="36929">MIEKLWYERSLLGFFLYPILLPLGKLYKMISERRRNAYLSGMKSRYKSPVPIIIVGNITAGGNGKTPVVIWLVERLKEMGFKPGVVSRGYGGKSDTYPLNVTDQINANQCGDEPKLIASRTGVPVSVDPVRSEAVKQLLLESVDVIISDDGLQHYALDRDIEFVVVDGKRRFGNRKFIPQGPLREGLDRLSSVDFVINNGGVADEGELSMILVPELAINLVNGEKKSVSQLQNLKAFAGIGHPPRFFSTLNQLGANPVETVSFADHQDFDEQTLKPFAEHDGDIIMTEKDAVKCKQLARANWWYLPVSAQFSSEEAEQITKRIEEVIASYGS</sequence>
<evidence type="ECO:0000256" key="12">
    <source>
        <dbReference type="ARBA" id="ARBA00029757"/>
    </source>
</evidence>
<gene>
    <name evidence="13" type="primary">lpxK</name>
    <name evidence="15" type="ORF">EES38_08370</name>
</gene>
<dbReference type="GO" id="GO:0009244">
    <property type="term" value="P:lipopolysaccharide core region biosynthetic process"/>
    <property type="evidence" value="ECO:0007669"/>
    <property type="project" value="TreeGrafter"/>
</dbReference>
<evidence type="ECO:0000256" key="6">
    <source>
        <dbReference type="ARBA" id="ARBA00022556"/>
    </source>
</evidence>
<keyword evidence="14" id="KW-1133">Transmembrane helix</keyword>
<dbReference type="GO" id="GO:0005524">
    <property type="term" value="F:ATP binding"/>
    <property type="evidence" value="ECO:0007669"/>
    <property type="project" value="UniProtKB-UniRule"/>
</dbReference>
<keyword evidence="5 13" id="KW-0444">Lipid biosynthesis</keyword>
<comment type="pathway">
    <text evidence="2 13">Glycolipid biosynthesis; lipid IV(A) biosynthesis; lipid IV(A) from (3R)-3-hydroxytetradecanoyl-[acyl-carrier-protein] and UDP-N-acetyl-alpha-D-glucosamine: step 6/6.</text>
</comment>
<dbReference type="InterPro" id="IPR027417">
    <property type="entry name" value="P-loop_NTPase"/>
</dbReference>
<evidence type="ECO:0000313" key="15">
    <source>
        <dbReference type="EMBL" id="RQW63258.1"/>
    </source>
</evidence>
<dbReference type="NCBIfam" id="TIGR00682">
    <property type="entry name" value="lpxK"/>
    <property type="match status" value="1"/>
</dbReference>
<dbReference type="GO" id="GO:0009029">
    <property type="term" value="F:lipid-A 4'-kinase activity"/>
    <property type="evidence" value="ECO:0007669"/>
    <property type="project" value="UniProtKB-UniRule"/>
</dbReference>
<keyword evidence="7 13" id="KW-0808">Transferase</keyword>
<evidence type="ECO:0000256" key="2">
    <source>
        <dbReference type="ARBA" id="ARBA00004870"/>
    </source>
</evidence>
<keyword evidence="16" id="KW-1185">Reference proteome</keyword>
<evidence type="ECO:0000256" key="7">
    <source>
        <dbReference type="ARBA" id="ARBA00022679"/>
    </source>
</evidence>
<protein>
    <recommendedName>
        <fullName evidence="4 13">Tetraacyldisaccharide 4'-kinase</fullName>
        <ecNumber evidence="3 13">2.7.1.130</ecNumber>
    </recommendedName>
    <alternativeName>
        <fullName evidence="12 13">Lipid A 4'-kinase</fullName>
    </alternativeName>
</protein>
<reference evidence="15 16" key="1">
    <citation type="submission" date="2018-11" db="EMBL/GenBank/DDBJ databases">
        <title>Vibrio LJC006 sp. nov., isolated from seawater during the bloom of the enteromorpha.</title>
        <authorList>
            <person name="Liang J."/>
        </authorList>
    </citation>
    <scope>NUCLEOTIDE SEQUENCE [LARGE SCALE GENOMIC DNA]</scope>
    <source>
        <strain evidence="15 16">LJC006</strain>
    </source>
</reference>
<keyword evidence="6 13" id="KW-0441">Lipid A biosynthesis</keyword>
<evidence type="ECO:0000256" key="4">
    <source>
        <dbReference type="ARBA" id="ARBA00016436"/>
    </source>
</evidence>
<keyword evidence="14" id="KW-0812">Transmembrane</keyword>
<dbReference type="UniPathway" id="UPA00359">
    <property type="reaction ID" value="UER00482"/>
</dbReference>
<dbReference type="EMBL" id="RJVQ01000003">
    <property type="protein sequence ID" value="RQW63258.1"/>
    <property type="molecule type" value="Genomic_DNA"/>
</dbReference>
<accession>A0A3N9TG72</accession>
<comment type="function">
    <text evidence="1 13">Transfers the gamma-phosphate of ATP to the 4'-position of a tetraacyldisaccharide 1-phosphate intermediate (termed DS-1-P) to form tetraacyldisaccharide 1,4'-bis-phosphate (lipid IVA).</text>
</comment>
<evidence type="ECO:0000256" key="8">
    <source>
        <dbReference type="ARBA" id="ARBA00022741"/>
    </source>
</evidence>
<keyword evidence="10 13" id="KW-0067">ATP-binding</keyword>
<dbReference type="PANTHER" id="PTHR42724:SF1">
    <property type="entry name" value="TETRAACYLDISACCHARIDE 4'-KINASE, MITOCHONDRIAL-RELATED"/>
    <property type="match status" value="1"/>
</dbReference>
<evidence type="ECO:0000256" key="5">
    <source>
        <dbReference type="ARBA" id="ARBA00022516"/>
    </source>
</evidence>
<dbReference type="RefSeq" id="WP_124936727.1">
    <property type="nucleotide sequence ID" value="NZ_RJVQ01000003.1"/>
</dbReference>
<dbReference type="SUPFAM" id="SSF52540">
    <property type="entry name" value="P-loop containing nucleoside triphosphate hydrolases"/>
    <property type="match status" value="1"/>
</dbReference>
<keyword evidence="11 13" id="KW-0443">Lipid metabolism</keyword>
<dbReference type="HAMAP" id="MF_00409">
    <property type="entry name" value="LpxK"/>
    <property type="match status" value="1"/>
</dbReference>
<keyword evidence="9 13" id="KW-0418">Kinase</keyword>
<evidence type="ECO:0000256" key="3">
    <source>
        <dbReference type="ARBA" id="ARBA00012071"/>
    </source>
</evidence>
<dbReference type="GO" id="GO:0005886">
    <property type="term" value="C:plasma membrane"/>
    <property type="evidence" value="ECO:0007669"/>
    <property type="project" value="TreeGrafter"/>
</dbReference>
<dbReference type="AlphaFoldDB" id="A0A3N9TG72"/>
<evidence type="ECO:0000256" key="11">
    <source>
        <dbReference type="ARBA" id="ARBA00023098"/>
    </source>
</evidence>
<dbReference type="Pfam" id="PF02606">
    <property type="entry name" value="LpxK"/>
    <property type="match status" value="1"/>
</dbReference>
<feature type="transmembrane region" description="Helical" evidence="14">
    <location>
        <begin position="6"/>
        <end position="27"/>
    </location>
</feature>
<comment type="catalytic activity">
    <reaction evidence="13">
        <text>a lipid A disaccharide + ATP = a lipid IVA + ADP + H(+)</text>
        <dbReference type="Rhea" id="RHEA:67840"/>
        <dbReference type="ChEBI" id="CHEBI:15378"/>
        <dbReference type="ChEBI" id="CHEBI:30616"/>
        <dbReference type="ChEBI" id="CHEBI:176343"/>
        <dbReference type="ChEBI" id="CHEBI:176425"/>
        <dbReference type="ChEBI" id="CHEBI:456216"/>
        <dbReference type="EC" id="2.7.1.130"/>
    </reaction>
</comment>
<evidence type="ECO:0000256" key="13">
    <source>
        <dbReference type="HAMAP-Rule" id="MF_00409"/>
    </source>
</evidence>
<feature type="binding site" evidence="13">
    <location>
        <begin position="59"/>
        <end position="66"/>
    </location>
    <ligand>
        <name>ATP</name>
        <dbReference type="ChEBI" id="CHEBI:30616"/>
    </ligand>
</feature>
<evidence type="ECO:0000256" key="9">
    <source>
        <dbReference type="ARBA" id="ARBA00022777"/>
    </source>
</evidence>
<evidence type="ECO:0000256" key="1">
    <source>
        <dbReference type="ARBA" id="ARBA00002274"/>
    </source>
</evidence>
<keyword evidence="14" id="KW-0472">Membrane</keyword>
<dbReference type="PANTHER" id="PTHR42724">
    <property type="entry name" value="TETRAACYLDISACCHARIDE 4'-KINASE"/>
    <property type="match status" value="1"/>
</dbReference>
<dbReference type="OrthoDB" id="9766423at2"/>
<dbReference type="Proteomes" id="UP000281112">
    <property type="component" value="Unassembled WGS sequence"/>
</dbReference>
<comment type="caution">
    <text evidence="15">The sequence shown here is derived from an EMBL/GenBank/DDBJ whole genome shotgun (WGS) entry which is preliminary data.</text>
</comment>
<evidence type="ECO:0000256" key="14">
    <source>
        <dbReference type="SAM" id="Phobius"/>
    </source>
</evidence>
<dbReference type="EC" id="2.7.1.130" evidence="3 13"/>
<name>A0A3N9TG72_9VIBR</name>
<keyword evidence="8 13" id="KW-0547">Nucleotide-binding</keyword>
<comment type="similarity">
    <text evidence="13">Belongs to the LpxK family.</text>
</comment>
<dbReference type="GO" id="GO:0009245">
    <property type="term" value="P:lipid A biosynthetic process"/>
    <property type="evidence" value="ECO:0007669"/>
    <property type="project" value="UniProtKB-UniRule"/>
</dbReference>
<dbReference type="InterPro" id="IPR003758">
    <property type="entry name" value="LpxK"/>
</dbReference>
<proteinExistence type="inferred from homology"/>
<evidence type="ECO:0000313" key="16">
    <source>
        <dbReference type="Proteomes" id="UP000281112"/>
    </source>
</evidence>
<evidence type="ECO:0000256" key="10">
    <source>
        <dbReference type="ARBA" id="ARBA00022840"/>
    </source>
</evidence>